<name>D6WS69_TRICA</name>
<gene>
    <name evidence="1" type="primary">GLEAN_08743</name>
    <name evidence="1" type="ORF">TcasGA2_TC008743</name>
</gene>
<reference evidence="1 2" key="1">
    <citation type="journal article" date="2008" name="Nature">
        <title>The genome of the model beetle and pest Tribolium castaneum.</title>
        <authorList>
            <consortium name="Tribolium Genome Sequencing Consortium"/>
            <person name="Richards S."/>
            <person name="Gibbs R.A."/>
            <person name="Weinstock G.M."/>
            <person name="Brown S.J."/>
            <person name="Denell R."/>
            <person name="Beeman R.W."/>
            <person name="Gibbs R."/>
            <person name="Beeman R.W."/>
            <person name="Brown S.J."/>
            <person name="Bucher G."/>
            <person name="Friedrich M."/>
            <person name="Grimmelikhuijzen C.J."/>
            <person name="Klingler M."/>
            <person name="Lorenzen M."/>
            <person name="Richards S."/>
            <person name="Roth S."/>
            <person name="Schroder R."/>
            <person name="Tautz D."/>
            <person name="Zdobnov E.M."/>
            <person name="Muzny D."/>
            <person name="Gibbs R.A."/>
            <person name="Weinstock G.M."/>
            <person name="Attaway T."/>
            <person name="Bell S."/>
            <person name="Buhay C.J."/>
            <person name="Chandrabose M.N."/>
            <person name="Chavez D."/>
            <person name="Clerk-Blankenburg K.P."/>
            <person name="Cree A."/>
            <person name="Dao M."/>
            <person name="Davis C."/>
            <person name="Chacko J."/>
            <person name="Dinh H."/>
            <person name="Dugan-Rocha S."/>
            <person name="Fowler G."/>
            <person name="Garner T.T."/>
            <person name="Garnes J."/>
            <person name="Gnirke A."/>
            <person name="Hawes A."/>
            <person name="Hernandez J."/>
            <person name="Hines S."/>
            <person name="Holder M."/>
            <person name="Hume J."/>
            <person name="Jhangiani S.N."/>
            <person name="Joshi V."/>
            <person name="Khan Z.M."/>
            <person name="Jackson L."/>
            <person name="Kovar C."/>
            <person name="Kowis A."/>
            <person name="Lee S."/>
            <person name="Lewis L.R."/>
            <person name="Margolis J."/>
            <person name="Morgan M."/>
            <person name="Nazareth L.V."/>
            <person name="Nguyen N."/>
            <person name="Okwuonu G."/>
            <person name="Parker D."/>
            <person name="Richards S."/>
            <person name="Ruiz S.J."/>
            <person name="Santibanez J."/>
            <person name="Savard J."/>
            <person name="Scherer S.E."/>
            <person name="Schneider B."/>
            <person name="Sodergren E."/>
            <person name="Tautz D."/>
            <person name="Vattahil S."/>
            <person name="Villasana D."/>
            <person name="White C.S."/>
            <person name="Wright R."/>
            <person name="Park Y."/>
            <person name="Beeman R.W."/>
            <person name="Lord J."/>
            <person name="Oppert B."/>
            <person name="Lorenzen M."/>
            <person name="Brown S."/>
            <person name="Wang L."/>
            <person name="Savard J."/>
            <person name="Tautz D."/>
            <person name="Richards S."/>
            <person name="Weinstock G."/>
            <person name="Gibbs R.A."/>
            <person name="Liu Y."/>
            <person name="Worley K."/>
            <person name="Weinstock G."/>
            <person name="Elsik C.G."/>
            <person name="Reese J.T."/>
            <person name="Elhaik E."/>
            <person name="Landan G."/>
            <person name="Graur D."/>
            <person name="Arensburger P."/>
            <person name="Atkinson P."/>
            <person name="Beeman R.W."/>
            <person name="Beidler J."/>
            <person name="Brown S.J."/>
            <person name="Demuth J.P."/>
            <person name="Drury D.W."/>
            <person name="Du Y.Z."/>
            <person name="Fujiwara H."/>
            <person name="Lorenzen M."/>
            <person name="Maselli V."/>
            <person name="Osanai M."/>
            <person name="Park Y."/>
            <person name="Robertson H.M."/>
            <person name="Tu Z."/>
            <person name="Wang J.J."/>
            <person name="Wang S."/>
            <person name="Richards S."/>
            <person name="Song H."/>
            <person name="Zhang L."/>
            <person name="Sodergren E."/>
            <person name="Werner D."/>
            <person name="Stanke M."/>
            <person name="Morgenstern B."/>
            <person name="Solovyev V."/>
            <person name="Kosarev P."/>
            <person name="Brown G."/>
            <person name="Chen H.C."/>
            <person name="Ermolaeva O."/>
            <person name="Hlavina W."/>
            <person name="Kapustin Y."/>
            <person name="Kiryutin B."/>
            <person name="Kitts P."/>
            <person name="Maglott D."/>
            <person name="Pruitt K."/>
            <person name="Sapojnikov V."/>
            <person name="Souvorov A."/>
            <person name="Mackey A.J."/>
            <person name="Waterhouse R.M."/>
            <person name="Wyder S."/>
            <person name="Zdobnov E.M."/>
            <person name="Zdobnov E.M."/>
            <person name="Wyder S."/>
            <person name="Kriventseva E.V."/>
            <person name="Kadowaki T."/>
            <person name="Bork P."/>
            <person name="Aranda M."/>
            <person name="Bao R."/>
            <person name="Beermann A."/>
            <person name="Berns N."/>
            <person name="Bolognesi R."/>
            <person name="Bonneton F."/>
            <person name="Bopp D."/>
            <person name="Brown S.J."/>
            <person name="Bucher G."/>
            <person name="Butts T."/>
            <person name="Chaumot A."/>
            <person name="Denell R.E."/>
            <person name="Ferrier D.E."/>
            <person name="Friedrich M."/>
            <person name="Gordon C.M."/>
            <person name="Jindra M."/>
            <person name="Klingler M."/>
            <person name="Lan Q."/>
            <person name="Lattorff H.M."/>
            <person name="Laudet V."/>
            <person name="von Levetsow C."/>
            <person name="Liu Z."/>
            <person name="Lutz R."/>
            <person name="Lynch J.A."/>
            <person name="da Fonseca R.N."/>
            <person name="Posnien N."/>
            <person name="Reuter R."/>
            <person name="Roth S."/>
            <person name="Savard J."/>
            <person name="Schinko J.B."/>
            <person name="Schmitt C."/>
            <person name="Schoppmeier M."/>
            <person name="Schroder R."/>
            <person name="Shippy T.D."/>
            <person name="Simonnet F."/>
            <person name="Marques-Souza H."/>
            <person name="Tautz D."/>
            <person name="Tomoyasu Y."/>
            <person name="Trauner J."/>
            <person name="Van der Zee M."/>
            <person name="Vervoort M."/>
            <person name="Wittkopp N."/>
            <person name="Wimmer E.A."/>
            <person name="Yang X."/>
            <person name="Jones A.K."/>
            <person name="Sattelle D.B."/>
            <person name="Ebert P.R."/>
            <person name="Nelson D."/>
            <person name="Scott J.G."/>
            <person name="Beeman R.W."/>
            <person name="Muthukrishnan S."/>
            <person name="Kramer K.J."/>
            <person name="Arakane Y."/>
            <person name="Beeman R.W."/>
            <person name="Zhu Q."/>
            <person name="Hogenkamp D."/>
            <person name="Dixit R."/>
            <person name="Oppert B."/>
            <person name="Jiang H."/>
            <person name="Zou Z."/>
            <person name="Marshall J."/>
            <person name="Elpidina E."/>
            <person name="Vinokurov K."/>
            <person name="Oppert C."/>
            <person name="Zou Z."/>
            <person name="Evans J."/>
            <person name="Lu Z."/>
            <person name="Zhao P."/>
            <person name="Sumathipala N."/>
            <person name="Altincicek B."/>
            <person name="Vilcinskas A."/>
            <person name="Williams M."/>
            <person name="Hultmark D."/>
            <person name="Hetru C."/>
            <person name="Jiang H."/>
            <person name="Grimmelikhuijzen C.J."/>
            <person name="Hauser F."/>
            <person name="Cazzamali G."/>
            <person name="Williamson M."/>
            <person name="Park Y."/>
            <person name="Li B."/>
            <person name="Tanaka Y."/>
            <person name="Predel R."/>
            <person name="Neupert S."/>
            <person name="Schachtner J."/>
            <person name="Verleyen P."/>
            <person name="Raible F."/>
            <person name="Bork P."/>
            <person name="Friedrich M."/>
            <person name="Walden K.K."/>
            <person name="Robertson H.M."/>
            <person name="Angeli S."/>
            <person name="Foret S."/>
            <person name="Bucher G."/>
            <person name="Schuetz S."/>
            <person name="Maleszka R."/>
            <person name="Wimmer E.A."/>
            <person name="Beeman R.W."/>
            <person name="Lorenzen M."/>
            <person name="Tomoyasu Y."/>
            <person name="Miller S.C."/>
            <person name="Grossmann D."/>
            <person name="Bucher G."/>
        </authorList>
    </citation>
    <scope>NUCLEOTIDE SEQUENCE [LARGE SCALE GENOMIC DNA]</scope>
    <source>
        <strain evidence="1 2">Georgia GA2</strain>
    </source>
</reference>
<keyword evidence="2" id="KW-1185">Reference proteome</keyword>
<sequence>MPYGRRRVREKSIADDGLEFSKAGLGLERETGQMGLLKTVIRSDEMTATRSGIFEEAIDEFVIYEYGLAYYV</sequence>
<dbReference type="HOGENOM" id="CLU_2725474_0_0_1"/>
<proteinExistence type="predicted"/>
<protein>
    <submittedName>
        <fullName evidence="1">Uncharacterized protein</fullName>
    </submittedName>
</protein>
<accession>D6WS69</accession>
<dbReference type="EMBL" id="KQ971354">
    <property type="protein sequence ID" value="EFA05927.1"/>
    <property type="molecule type" value="Genomic_DNA"/>
</dbReference>
<reference evidence="1 2" key="2">
    <citation type="journal article" date="2010" name="Nucleic Acids Res.">
        <title>BeetleBase in 2010: revisions to provide comprehensive genomic information for Tribolium castaneum.</title>
        <authorList>
            <person name="Kim H.S."/>
            <person name="Murphy T."/>
            <person name="Xia J."/>
            <person name="Caragea D."/>
            <person name="Park Y."/>
            <person name="Beeman R.W."/>
            <person name="Lorenzen M.D."/>
            <person name="Butcher S."/>
            <person name="Manak J.R."/>
            <person name="Brown S.J."/>
        </authorList>
    </citation>
    <scope>GENOME REANNOTATION</scope>
    <source>
        <strain evidence="1 2">Georgia GA2</strain>
    </source>
</reference>
<dbReference type="Proteomes" id="UP000007266">
    <property type="component" value="Linkage group 7"/>
</dbReference>
<evidence type="ECO:0000313" key="2">
    <source>
        <dbReference type="Proteomes" id="UP000007266"/>
    </source>
</evidence>
<organism evidence="1 2">
    <name type="scientific">Tribolium castaneum</name>
    <name type="common">Red flour beetle</name>
    <dbReference type="NCBI Taxonomy" id="7070"/>
    <lineage>
        <taxon>Eukaryota</taxon>
        <taxon>Metazoa</taxon>
        <taxon>Ecdysozoa</taxon>
        <taxon>Arthropoda</taxon>
        <taxon>Hexapoda</taxon>
        <taxon>Insecta</taxon>
        <taxon>Pterygota</taxon>
        <taxon>Neoptera</taxon>
        <taxon>Endopterygota</taxon>
        <taxon>Coleoptera</taxon>
        <taxon>Polyphaga</taxon>
        <taxon>Cucujiformia</taxon>
        <taxon>Tenebrionidae</taxon>
        <taxon>Tenebrionidae incertae sedis</taxon>
        <taxon>Tribolium</taxon>
    </lineage>
</organism>
<evidence type="ECO:0000313" key="1">
    <source>
        <dbReference type="EMBL" id="EFA05927.1"/>
    </source>
</evidence>
<dbReference type="InParanoid" id="D6WS69"/>
<dbReference type="AlphaFoldDB" id="D6WS69"/>